<evidence type="ECO:0000313" key="4">
    <source>
        <dbReference type="Proteomes" id="UP000309215"/>
    </source>
</evidence>
<organism evidence="3 4">
    <name type="scientific">Polyangium fumosum</name>
    <dbReference type="NCBI Taxonomy" id="889272"/>
    <lineage>
        <taxon>Bacteria</taxon>
        <taxon>Pseudomonadati</taxon>
        <taxon>Myxococcota</taxon>
        <taxon>Polyangia</taxon>
        <taxon>Polyangiales</taxon>
        <taxon>Polyangiaceae</taxon>
        <taxon>Polyangium</taxon>
    </lineage>
</organism>
<dbReference type="NCBIfam" id="TIGR02607">
    <property type="entry name" value="antidote_HigA"/>
    <property type="match status" value="1"/>
</dbReference>
<dbReference type="RefSeq" id="WP_136927768.1">
    <property type="nucleotide sequence ID" value="NZ_SSMQ01000003.1"/>
</dbReference>
<proteinExistence type="predicted"/>
<dbReference type="AlphaFoldDB" id="A0A4U1JII2"/>
<dbReference type="InterPro" id="IPR013430">
    <property type="entry name" value="Toxin_antidote_HigA"/>
</dbReference>
<name>A0A4U1JII2_9BACT</name>
<dbReference type="EMBL" id="SSMQ01000003">
    <property type="protein sequence ID" value="TKD12468.1"/>
    <property type="molecule type" value="Genomic_DNA"/>
</dbReference>
<protein>
    <submittedName>
        <fullName evidence="3">Addiction module antidote protein, HigA family</fullName>
    </submittedName>
</protein>
<dbReference type="Proteomes" id="UP000309215">
    <property type="component" value="Unassembled WGS sequence"/>
</dbReference>
<dbReference type="PROSITE" id="PS50943">
    <property type="entry name" value="HTH_CROC1"/>
    <property type="match status" value="1"/>
</dbReference>
<dbReference type="SMART" id="SM00530">
    <property type="entry name" value="HTH_XRE"/>
    <property type="match status" value="1"/>
</dbReference>
<feature type="domain" description="HTH cro/C1-type" evidence="2">
    <location>
        <begin position="16"/>
        <end position="70"/>
    </location>
</feature>
<dbReference type="InterPro" id="IPR010982">
    <property type="entry name" value="Lambda_DNA-bd_dom_sf"/>
</dbReference>
<accession>A0A4U1JII2</accession>
<reference evidence="3 4" key="1">
    <citation type="submission" date="2019-04" db="EMBL/GenBank/DDBJ databases">
        <authorList>
            <person name="Li Y."/>
            <person name="Wang J."/>
        </authorList>
    </citation>
    <scope>NUCLEOTIDE SEQUENCE [LARGE SCALE GENOMIC DNA]</scope>
    <source>
        <strain evidence="3 4">DSM 14668</strain>
    </source>
</reference>
<sequence length="88" mass="9952">MLPKNRPPTTPGEVLVEEFLKPLSMTQLTLAAKMRVPTQRVNALVHGRRGVTAETAILLSRALKTSPEFWMNLQVRCDLWEAQRKLAV</sequence>
<dbReference type="Gene3D" id="1.10.260.40">
    <property type="entry name" value="lambda repressor-like DNA-binding domains"/>
    <property type="match status" value="1"/>
</dbReference>
<evidence type="ECO:0000259" key="2">
    <source>
        <dbReference type="PROSITE" id="PS50943"/>
    </source>
</evidence>
<dbReference type="OrthoDB" id="9798100at2"/>
<dbReference type="InterPro" id="IPR001387">
    <property type="entry name" value="Cro/C1-type_HTH"/>
</dbReference>
<keyword evidence="1" id="KW-0238">DNA-binding</keyword>
<dbReference type="SUPFAM" id="SSF47413">
    <property type="entry name" value="lambda repressor-like DNA-binding domains"/>
    <property type="match status" value="1"/>
</dbReference>
<dbReference type="Pfam" id="PF01381">
    <property type="entry name" value="HTH_3"/>
    <property type="match status" value="1"/>
</dbReference>
<evidence type="ECO:0000313" key="3">
    <source>
        <dbReference type="EMBL" id="TKD12468.1"/>
    </source>
</evidence>
<dbReference type="PANTHER" id="PTHR36924">
    <property type="entry name" value="ANTITOXIN HIGA-1"/>
    <property type="match status" value="1"/>
</dbReference>
<comment type="caution">
    <text evidence="3">The sequence shown here is derived from an EMBL/GenBank/DDBJ whole genome shotgun (WGS) entry which is preliminary data.</text>
</comment>
<gene>
    <name evidence="3" type="primary">higA</name>
    <name evidence="3" type="ORF">E8A74_05065</name>
</gene>
<dbReference type="PANTHER" id="PTHR36924:SF1">
    <property type="entry name" value="ANTITOXIN HIGA-1"/>
    <property type="match status" value="1"/>
</dbReference>
<dbReference type="GO" id="GO:0003677">
    <property type="term" value="F:DNA binding"/>
    <property type="evidence" value="ECO:0007669"/>
    <property type="project" value="UniProtKB-KW"/>
</dbReference>
<evidence type="ECO:0000256" key="1">
    <source>
        <dbReference type="ARBA" id="ARBA00023125"/>
    </source>
</evidence>
<dbReference type="CDD" id="cd00093">
    <property type="entry name" value="HTH_XRE"/>
    <property type="match status" value="1"/>
</dbReference>
<keyword evidence="4" id="KW-1185">Reference proteome</keyword>